<gene>
    <name evidence="4" type="ORF">C8N44_11278</name>
</gene>
<dbReference type="RefSeq" id="WP_107976470.1">
    <property type="nucleotide sequence ID" value="NZ_BMEZ01000014.1"/>
</dbReference>
<comment type="caution">
    <text evidence="4">The sequence shown here is derived from an EMBL/GenBank/DDBJ whole genome shotgun (WGS) entry which is preliminary data.</text>
</comment>
<organism evidence="4 5">
    <name type="scientific">Allosediminivita pacifica</name>
    <dbReference type="NCBI Taxonomy" id="1267769"/>
    <lineage>
        <taxon>Bacteria</taxon>
        <taxon>Pseudomonadati</taxon>
        <taxon>Pseudomonadota</taxon>
        <taxon>Alphaproteobacteria</taxon>
        <taxon>Rhodobacterales</taxon>
        <taxon>Paracoccaceae</taxon>
        <taxon>Allosediminivita</taxon>
    </lineage>
</organism>
<accession>A0A2T6AUF2</accession>
<dbReference type="GO" id="GO:0016020">
    <property type="term" value="C:membrane"/>
    <property type="evidence" value="ECO:0007669"/>
    <property type="project" value="UniProtKB-UniRule"/>
</dbReference>
<evidence type="ECO:0000313" key="4">
    <source>
        <dbReference type="EMBL" id="PTX47454.1"/>
    </source>
</evidence>
<keyword evidence="2" id="KW-0732">Signal</keyword>
<dbReference type="OrthoDB" id="9792021at2"/>
<dbReference type="Pfam" id="PF00691">
    <property type="entry name" value="OmpA"/>
    <property type="match status" value="1"/>
</dbReference>
<keyword evidence="5" id="KW-1185">Reference proteome</keyword>
<dbReference type="PROSITE" id="PS51123">
    <property type="entry name" value="OMPA_2"/>
    <property type="match status" value="1"/>
</dbReference>
<dbReference type="InterPro" id="IPR006665">
    <property type="entry name" value="OmpA-like"/>
</dbReference>
<feature type="domain" description="OmpA-like" evidence="3">
    <location>
        <begin position="63"/>
        <end position="180"/>
    </location>
</feature>
<dbReference type="PANTHER" id="PTHR30329:SF21">
    <property type="entry name" value="LIPOPROTEIN YIAD-RELATED"/>
    <property type="match status" value="1"/>
</dbReference>
<evidence type="ECO:0000256" key="2">
    <source>
        <dbReference type="SAM" id="SignalP"/>
    </source>
</evidence>
<sequence>MKLISASFLAILIALPLTGAARAQVIDPEVMVEKVAQERNGPLVTALKEQGALTMTPDQRLPPSFDFASMDVGVAFDGDSHLLTTQGMKALRSVAAALGDARLSRQNFQVAAHMAANGRADTARVSAKRAQAVVDHLVYFYGIPRDRLVPVGYGDSAPRNAGNPAFLENTRIAFVNVTGL</sequence>
<dbReference type="InterPro" id="IPR050330">
    <property type="entry name" value="Bact_OuterMem_StrucFunc"/>
</dbReference>
<protein>
    <submittedName>
        <fullName evidence="4">OmpA family protein</fullName>
    </submittedName>
</protein>
<dbReference type="SUPFAM" id="SSF103088">
    <property type="entry name" value="OmpA-like"/>
    <property type="match status" value="1"/>
</dbReference>
<reference evidence="4 5" key="1">
    <citation type="submission" date="2018-04" db="EMBL/GenBank/DDBJ databases">
        <title>Genomic Encyclopedia of Archaeal and Bacterial Type Strains, Phase II (KMG-II): from individual species to whole genera.</title>
        <authorList>
            <person name="Goeker M."/>
        </authorList>
    </citation>
    <scope>NUCLEOTIDE SEQUENCE [LARGE SCALE GENOMIC DNA]</scope>
    <source>
        <strain evidence="4 5">DSM 29329</strain>
    </source>
</reference>
<proteinExistence type="predicted"/>
<feature type="chain" id="PRO_5015567855" evidence="2">
    <location>
        <begin position="24"/>
        <end position="180"/>
    </location>
</feature>
<dbReference type="InterPro" id="IPR036737">
    <property type="entry name" value="OmpA-like_sf"/>
</dbReference>
<dbReference type="AlphaFoldDB" id="A0A2T6AUF2"/>
<dbReference type="Gene3D" id="3.30.1330.60">
    <property type="entry name" value="OmpA-like domain"/>
    <property type="match status" value="1"/>
</dbReference>
<name>A0A2T6AUF2_9RHOB</name>
<evidence type="ECO:0000259" key="3">
    <source>
        <dbReference type="PROSITE" id="PS51123"/>
    </source>
</evidence>
<evidence type="ECO:0000256" key="1">
    <source>
        <dbReference type="PROSITE-ProRule" id="PRU00473"/>
    </source>
</evidence>
<dbReference type="EMBL" id="QBKN01000012">
    <property type="protein sequence ID" value="PTX47454.1"/>
    <property type="molecule type" value="Genomic_DNA"/>
</dbReference>
<dbReference type="PANTHER" id="PTHR30329">
    <property type="entry name" value="STATOR ELEMENT OF FLAGELLAR MOTOR COMPLEX"/>
    <property type="match status" value="1"/>
</dbReference>
<evidence type="ECO:0000313" key="5">
    <source>
        <dbReference type="Proteomes" id="UP000244069"/>
    </source>
</evidence>
<keyword evidence="1" id="KW-0472">Membrane</keyword>
<dbReference type="Proteomes" id="UP000244069">
    <property type="component" value="Unassembled WGS sequence"/>
</dbReference>
<feature type="signal peptide" evidence="2">
    <location>
        <begin position="1"/>
        <end position="23"/>
    </location>
</feature>